<sequence length="369" mass="40853">MSEGVFYLERLSSHDELRRFWLAIRNFIETRKTGSIELVIGPAVAPGAAIFVFIRRVESLCAERGVELHLRWEDPAKGSQFSATFDVFRAKFAFHEQPSTKVSWLTRLLEGAGHWVFRLCRESVTIASFAGRLTEGVVGLVFRPQRFRVEEWLFNIEHVGARAMPIVGVMSFLIGLVTAFQASVQLRQFGANIFVADLVALAMVRELSPLITAILMAGRTTSAFTAEIGTMKINEELDALKTLNVDIFDFLVIPKTGSSLIAGPLLTAWSFFTGLLGGMTVGYLSLEVSPRSFMREVYGILTVADVWVGFLKSIFFAFIVGVTGCYMGLATEHGADSVGRQTTEAVIKALFFIILADAFVTVLAHVFNW</sequence>
<evidence type="ECO:0000313" key="2">
    <source>
        <dbReference type="EMBL" id="HDL89464.1"/>
    </source>
</evidence>
<accession>A0A7C0WR97</accession>
<feature type="transmembrane region" description="Helical" evidence="1">
    <location>
        <begin position="189"/>
        <end position="207"/>
    </location>
</feature>
<keyword evidence="1" id="KW-0472">Membrane</keyword>
<dbReference type="NCBIfam" id="TIGR00056">
    <property type="entry name" value="MlaE family lipid ABC transporter permease subunit"/>
    <property type="match status" value="1"/>
</dbReference>
<keyword evidence="1" id="KW-1133">Transmembrane helix</keyword>
<feature type="transmembrane region" description="Helical" evidence="1">
    <location>
        <begin position="349"/>
        <end position="367"/>
    </location>
</feature>
<keyword evidence="1" id="KW-0812">Transmembrane</keyword>
<organism evidence="2">
    <name type="scientific">Thermodesulforhabdus norvegica</name>
    <dbReference type="NCBI Taxonomy" id="39841"/>
    <lineage>
        <taxon>Bacteria</taxon>
        <taxon>Pseudomonadati</taxon>
        <taxon>Thermodesulfobacteriota</taxon>
        <taxon>Syntrophobacteria</taxon>
        <taxon>Syntrophobacterales</taxon>
        <taxon>Thermodesulforhabdaceae</taxon>
        <taxon>Thermodesulforhabdus</taxon>
    </lineage>
</organism>
<dbReference type="PANTHER" id="PTHR30188:SF3">
    <property type="entry name" value="ABC TRANSPORTER PERMEASE"/>
    <property type="match status" value="1"/>
</dbReference>
<protein>
    <submittedName>
        <fullName evidence="2">ABC transporter permease</fullName>
    </submittedName>
</protein>
<dbReference type="AlphaFoldDB" id="A0A7C0WR97"/>
<dbReference type="GO" id="GO:0005548">
    <property type="term" value="F:phospholipid transporter activity"/>
    <property type="evidence" value="ECO:0007669"/>
    <property type="project" value="TreeGrafter"/>
</dbReference>
<dbReference type="Proteomes" id="UP000886355">
    <property type="component" value="Unassembled WGS sequence"/>
</dbReference>
<name>A0A7C0WR97_9BACT</name>
<feature type="transmembrane region" description="Helical" evidence="1">
    <location>
        <begin position="265"/>
        <end position="286"/>
    </location>
</feature>
<feature type="transmembrane region" description="Helical" evidence="1">
    <location>
        <begin position="163"/>
        <end position="183"/>
    </location>
</feature>
<gene>
    <name evidence="2" type="ORF">ENG14_01000</name>
</gene>
<proteinExistence type="inferred from homology"/>
<dbReference type="PANTHER" id="PTHR30188">
    <property type="entry name" value="ABC TRANSPORTER PERMEASE PROTEIN-RELATED"/>
    <property type="match status" value="1"/>
</dbReference>
<reference evidence="2" key="1">
    <citation type="journal article" date="2020" name="mSystems">
        <title>Genome- and Community-Level Interaction Insights into Carbon Utilization and Element Cycling Functions of Hydrothermarchaeota in Hydrothermal Sediment.</title>
        <authorList>
            <person name="Zhou Z."/>
            <person name="Liu Y."/>
            <person name="Xu W."/>
            <person name="Pan J."/>
            <person name="Luo Z.H."/>
            <person name="Li M."/>
        </authorList>
    </citation>
    <scope>NUCLEOTIDE SEQUENCE [LARGE SCALE GENOMIC DNA]</scope>
    <source>
        <strain evidence="2">HyVt-19</strain>
    </source>
</reference>
<dbReference type="InterPro" id="IPR030802">
    <property type="entry name" value="Permease_MalE"/>
</dbReference>
<evidence type="ECO:0000256" key="1">
    <source>
        <dbReference type="RuleBase" id="RU362044"/>
    </source>
</evidence>
<comment type="caution">
    <text evidence="2">The sequence shown here is derived from an EMBL/GenBank/DDBJ whole genome shotgun (WGS) entry which is preliminary data.</text>
</comment>
<dbReference type="EMBL" id="DQZW01000046">
    <property type="protein sequence ID" value="HDL89464.1"/>
    <property type="molecule type" value="Genomic_DNA"/>
</dbReference>
<dbReference type="GO" id="GO:0043190">
    <property type="term" value="C:ATP-binding cassette (ABC) transporter complex"/>
    <property type="evidence" value="ECO:0007669"/>
    <property type="project" value="InterPro"/>
</dbReference>
<feature type="transmembrane region" description="Helical" evidence="1">
    <location>
        <begin position="306"/>
        <end position="329"/>
    </location>
</feature>
<dbReference type="InterPro" id="IPR003453">
    <property type="entry name" value="ABC_MlaE_roteobac"/>
</dbReference>
<dbReference type="Pfam" id="PF02405">
    <property type="entry name" value="MlaE"/>
    <property type="match status" value="1"/>
</dbReference>
<comment type="similarity">
    <text evidence="1">Belongs to the MlaE permease family.</text>
</comment>